<keyword evidence="1" id="KW-0001">2Fe-2S</keyword>
<dbReference type="InterPro" id="IPR001055">
    <property type="entry name" value="Adrenodoxin-like"/>
</dbReference>
<proteinExistence type="predicted"/>
<dbReference type="GO" id="GO:0051537">
    <property type="term" value="F:2 iron, 2 sulfur cluster binding"/>
    <property type="evidence" value="ECO:0007669"/>
    <property type="project" value="UniProtKB-KW"/>
</dbReference>
<dbReference type="GO" id="GO:0005739">
    <property type="term" value="C:mitochondrion"/>
    <property type="evidence" value="ECO:0007669"/>
    <property type="project" value="TreeGrafter"/>
</dbReference>
<organism evidence="5 6">
    <name type="scientific">Fistulifera solaris</name>
    <name type="common">Oleaginous diatom</name>
    <dbReference type="NCBI Taxonomy" id="1519565"/>
    <lineage>
        <taxon>Eukaryota</taxon>
        <taxon>Sar</taxon>
        <taxon>Stramenopiles</taxon>
        <taxon>Ochrophyta</taxon>
        <taxon>Bacillariophyta</taxon>
        <taxon>Bacillariophyceae</taxon>
        <taxon>Bacillariophycidae</taxon>
        <taxon>Naviculales</taxon>
        <taxon>Naviculaceae</taxon>
        <taxon>Fistulifera</taxon>
    </lineage>
</organism>
<dbReference type="InterPro" id="IPR036010">
    <property type="entry name" value="2Fe-2S_ferredoxin-like_sf"/>
</dbReference>
<protein>
    <recommendedName>
        <fullName evidence="7">2Fe-2S ferredoxin-type domain-containing protein</fullName>
    </recommendedName>
</protein>
<evidence type="ECO:0000313" key="5">
    <source>
        <dbReference type="EMBL" id="GAX20249.1"/>
    </source>
</evidence>
<dbReference type="Proteomes" id="UP000198406">
    <property type="component" value="Unassembled WGS sequence"/>
</dbReference>
<evidence type="ECO:0000256" key="1">
    <source>
        <dbReference type="ARBA" id="ARBA00022714"/>
    </source>
</evidence>
<evidence type="ECO:0000256" key="2">
    <source>
        <dbReference type="ARBA" id="ARBA00022723"/>
    </source>
</evidence>
<dbReference type="SUPFAM" id="SSF54292">
    <property type="entry name" value="2Fe-2S ferredoxin-like"/>
    <property type="match status" value="1"/>
</dbReference>
<comment type="caution">
    <text evidence="5">The sequence shown here is derived from an EMBL/GenBank/DDBJ whole genome shotgun (WGS) entry which is preliminary data.</text>
</comment>
<name>A0A1Z5K252_FISSO</name>
<dbReference type="GO" id="GO:0046872">
    <property type="term" value="F:metal ion binding"/>
    <property type="evidence" value="ECO:0007669"/>
    <property type="project" value="UniProtKB-KW"/>
</dbReference>
<dbReference type="PANTHER" id="PTHR23426:SF67">
    <property type="entry name" value="2FE-2S FERREDOXIN-TYPE DOMAIN-CONTAINING PROTEIN"/>
    <property type="match status" value="1"/>
</dbReference>
<dbReference type="GO" id="GO:0140647">
    <property type="term" value="P:P450-containing electron transport chain"/>
    <property type="evidence" value="ECO:0007669"/>
    <property type="project" value="InterPro"/>
</dbReference>
<dbReference type="PRINTS" id="PR00355">
    <property type="entry name" value="ADRENODOXIN"/>
</dbReference>
<evidence type="ECO:0008006" key="7">
    <source>
        <dbReference type="Google" id="ProtNLM"/>
    </source>
</evidence>
<dbReference type="EMBL" id="BDSP01000145">
    <property type="protein sequence ID" value="GAX20249.1"/>
    <property type="molecule type" value="Genomic_DNA"/>
</dbReference>
<dbReference type="OrthoDB" id="43290at2759"/>
<keyword evidence="3" id="KW-0408">Iron</keyword>
<keyword evidence="2" id="KW-0479">Metal-binding</keyword>
<evidence type="ECO:0000313" key="6">
    <source>
        <dbReference type="Proteomes" id="UP000198406"/>
    </source>
</evidence>
<keyword evidence="6" id="KW-1185">Reference proteome</keyword>
<reference evidence="5 6" key="1">
    <citation type="journal article" date="2015" name="Plant Cell">
        <title>Oil accumulation by the oleaginous diatom Fistulifera solaris as revealed by the genome and transcriptome.</title>
        <authorList>
            <person name="Tanaka T."/>
            <person name="Maeda Y."/>
            <person name="Veluchamy A."/>
            <person name="Tanaka M."/>
            <person name="Abida H."/>
            <person name="Marechal E."/>
            <person name="Bowler C."/>
            <person name="Muto M."/>
            <person name="Sunaga Y."/>
            <person name="Tanaka M."/>
            <person name="Yoshino T."/>
            <person name="Taniguchi T."/>
            <person name="Fukuda Y."/>
            <person name="Nemoto M."/>
            <person name="Matsumoto M."/>
            <person name="Wong P.S."/>
            <person name="Aburatani S."/>
            <person name="Fujibuchi W."/>
        </authorList>
    </citation>
    <scope>NUCLEOTIDE SEQUENCE [LARGE SCALE GENOMIC DNA]</scope>
    <source>
        <strain evidence="5 6">JPCC DA0580</strain>
    </source>
</reference>
<dbReference type="InterPro" id="IPR012675">
    <property type="entry name" value="Beta-grasp_dom_sf"/>
</dbReference>
<dbReference type="AlphaFoldDB" id="A0A1Z5K252"/>
<dbReference type="GO" id="GO:0009055">
    <property type="term" value="F:electron transfer activity"/>
    <property type="evidence" value="ECO:0007669"/>
    <property type="project" value="TreeGrafter"/>
</dbReference>
<sequence length="196" mass="21901">MSSHSDPASAFLKEQVGIDDENLQAGIFVALQTVYGKQIEVSHLKSFGIEGLKALAESVKLEQRDRPLRHHRLSRMLHFRIPHHKSEFDLPWRLGDSILDVAKSPDGAVLLGEYMEGTCGGQKSCCTCHVYLDEKLLSLVPPPDKGELDMLDLAYEPKMESRLGCQIRLTPDLLQQIDDDSPIIVTIPADVNNVWT</sequence>
<evidence type="ECO:0000256" key="3">
    <source>
        <dbReference type="ARBA" id="ARBA00023004"/>
    </source>
</evidence>
<dbReference type="PANTHER" id="PTHR23426">
    <property type="entry name" value="FERREDOXIN/ADRENODOXIN"/>
    <property type="match status" value="1"/>
</dbReference>
<evidence type="ECO:0000256" key="4">
    <source>
        <dbReference type="ARBA" id="ARBA00023014"/>
    </source>
</evidence>
<dbReference type="Gene3D" id="3.10.20.30">
    <property type="match status" value="1"/>
</dbReference>
<gene>
    <name evidence="5" type="ORF">FisN_15Lh269</name>
</gene>
<dbReference type="InParanoid" id="A0A1Z5K252"/>
<keyword evidence="4" id="KW-0411">Iron-sulfur</keyword>
<accession>A0A1Z5K252</accession>